<organism evidence="4">
    <name type="scientific">Magnetococcus massalia (strain MO-1)</name>
    <dbReference type="NCBI Taxonomy" id="451514"/>
    <lineage>
        <taxon>Bacteria</taxon>
        <taxon>Pseudomonadati</taxon>
        <taxon>Pseudomonadota</taxon>
        <taxon>Magnetococcia</taxon>
        <taxon>Magnetococcales</taxon>
        <taxon>Magnetococcaceae</taxon>
        <taxon>Magnetococcus</taxon>
    </lineage>
</organism>
<feature type="domain" description="Response regulatory" evidence="3">
    <location>
        <begin position="6"/>
        <end position="121"/>
    </location>
</feature>
<evidence type="ECO:0000259" key="3">
    <source>
        <dbReference type="PROSITE" id="PS50110"/>
    </source>
</evidence>
<dbReference type="EMBL" id="LO017727">
    <property type="protein sequence ID" value="CRH05024.1"/>
    <property type="molecule type" value="Genomic_DNA"/>
</dbReference>
<dbReference type="Gene3D" id="3.40.50.2300">
    <property type="match status" value="1"/>
</dbReference>
<dbReference type="SMART" id="SM00448">
    <property type="entry name" value="REC"/>
    <property type="match status" value="1"/>
</dbReference>
<evidence type="ECO:0000313" key="4">
    <source>
        <dbReference type="EMBL" id="CRH05024.1"/>
    </source>
</evidence>
<dbReference type="InterPro" id="IPR001789">
    <property type="entry name" value="Sig_transdc_resp-reg_receiver"/>
</dbReference>
<reference evidence="4" key="1">
    <citation type="submission" date="2015-04" db="EMBL/GenBank/DDBJ databases">
        <authorList>
            <person name="Syromyatnikov M.Y."/>
            <person name="Popov V.N."/>
        </authorList>
    </citation>
    <scope>NUCLEOTIDE SEQUENCE</scope>
    <source>
        <strain evidence="4">MO-1</strain>
    </source>
</reference>
<name>A0A1S7LG11_MAGMO</name>
<proteinExistence type="predicted"/>
<dbReference type="AlphaFoldDB" id="A0A1S7LG11"/>
<dbReference type="InterPro" id="IPR011006">
    <property type="entry name" value="CheY-like_superfamily"/>
</dbReference>
<dbReference type="InterPro" id="IPR050595">
    <property type="entry name" value="Bact_response_regulator"/>
</dbReference>
<dbReference type="PANTHER" id="PTHR44591">
    <property type="entry name" value="STRESS RESPONSE REGULATOR PROTEIN 1"/>
    <property type="match status" value="1"/>
</dbReference>
<evidence type="ECO:0000256" key="2">
    <source>
        <dbReference type="PROSITE-ProRule" id="PRU00169"/>
    </source>
</evidence>
<dbReference type="PANTHER" id="PTHR44591:SF3">
    <property type="entry name" value="RESPONSE REGULATORY DOMAIN-CONTAINING PROTEIN"/>
    <property type="match status" value="1"/>
</dbReference>
<dbReference type="Gene3D" id="3.30.565.10">
    <property type="entry name" value="Histidine kinase-like ATPase, C-terminal domain"/>
    <property type="match status" value="1"/>
</dbReference>
<accession>A0A1S7LG11</accession>
<dbReference type="PROSITE" id="PS50110">
    <property type="entry name" value="RESPONSE_REGULATORY"/>
    <property type="match status" value="1"/>
</dbReference>
<feature type="modified residue" description="4-aspartylphosphate" evidence="2">
    <location>
        <position position="54"/>
    </location>
</feature>
<dbReference type="GO" id="GO:0000160">
    <property type="term" value="P:phosphorelay signal transduction system"/>
    <property type="evidence" value="ECO:0007669"/>
    <property type="project" value="InterPro"/>
</dbReference>
<keyword evidence="1 2" id="KW-0597">Phosphoprotein</keyword>
<gene>
    <name evidence="4" type="ORF">MAGMO_0823</name>
</gene>
<sequence>MKNRDKILIVDDVAGNAKAVGQILHRRYDILLALNGEEAIRLAHHETIDLVLLDIIMPGMDGYEVCRQLKVSENLRDIPILFTTADTSPAAMIKGIEAGAYYYLTKPLDPKLLLAVIHSALERGKKYRALRRRTTVHQDSLAFLDRGEFSIRTIDESLTLAATLSKSCPNPEAASHGLRELLLNGIEHGNLGISYREKSTLMESDQWLDEVSRRLDLPENRTKRVRVTMKRSWNKICFHIVDEGDGFDWQRYEALDHDRIMDNHGRGIILARHNAFDHLEFSGKGNEVIATIDLN</sequence>
<dbReference type="InterPro" id="IPR036890">
    <property type="entry name" value="HATPase_C_sf"/>
</dbReference>
<protein>
    <submittedName>
        <fullName evidence="4">Putative response regulator receiver protein</fullName>
    </submittedName>
</protein>
<dbReference type="SUPFAM" id="SSF52172">
    <property type="entry name" value="CheY-like"/>
    <property type="match status" value="1"/>
</dbReference>
<evidence type="ECO:0000256" key="1">
    <source>
        <dbReference type="ARBA" id="ARBA00022553"/>
    </source>
</evidence>
<dbReference type="Pfam" id="PF00072">
    <property type="entry name" value="Response_reg"/>
    <property type="match status" value="1"/>
</dbReference>